<proteinExistence type="inferred from homology"/>
<keyword evidence="5 12" id="KW-0732">Signal</keyword>
<dbReference type="RefSeq" id="WP_308349855.1">
    <property type="nucleotide sequence ID" value="NZ_CP129971.1"/>
</dbReference>
<keyword evidence="3 10" id="KW-1134">Transmembrane beta strand</keyword>
<feature type="domain" description="TonB-dependent receptor plug" evidence="14">
    <location>
        <begin position="45"/>
        <end position="151"/>
    </location>
</feature>
<accession>A0AA51NBN2</accession>
<evidence type="ECO:0000256" key="1">
    <source>
        <dbReference type="ARBA" id="ARBA00004571"/>
    </source>
</evidence>
<reference evidence="15 16" key="1">
    <citation type="submission" date="2023-08" db="EMBL/GenBank/DDBJ databases">
        <title>Comparative genomics and taxonomic characterization of three novel marine species of genus Marivirga.</title>
        <authorList>
            <person name="Muhammad N."/>
            <person name="Kim S.-G."/>
        </authorList>
    </citation>
    <scope>NUCLEOTIDE SEQUENCE [LARGE SCALE GENOMIC DNA]</scope>
    <source>
        <strain evidence="15 16">BDSF4-3</strain>
    </source>
</reference>
<keyword evidence="16" id="KW-1185">Reference proteome</keyword>
<keyword evidence="8 15" id="KW-0675">Receptor</keyword>
<dbReference type="InterPro" id="IPR012910">
    <property type="entry name" value="Plug_dom"/>
</dbReference>
<dbReference type="GO" id="GO:0015344">
    <property type="term" value="F:siderophore uptake transmembrane transporter activity"/>
    <property type="evidence" value="ECO:0007669"/>
    <property type="project" value="TreeGrafter"/>
</dbReference>
<evidence type="ECO:0000259" key="14">
    <source>
        <dbReference type="Pfam" id="PF07715"/>
    </source>
</evidence>
<name>A0AA51NBN2_9BACT</name>
<dbReference type="AlphaFoldDB" id="A0AA51NBN2"/>
<dbReference type="InterPro" id="IPR036942">
    <property type="entry name" value="Beta-barrel_TonB_sf"/>
</dbReference>
<evidence type="ECO:0000256" key="7">
    <source>
        <dbReference type="ARBA" id="ARBA00023136"/>
    </source>
</evidence>
<gene>
    <name evidence="15" type="ORF">QYS49_32220</name>
</gene>
<keyword evidence="2 10" id="KW-0813">Transport</keyword>
<evidence type="ECO:0000256" key="11">
    <source>
        <dbReference type="RuleBase" id="RU003357"/>
    </source>
</evidence>
<comment type="subcellular location">
    <subcellularLocation>
        <location evidence="1 10">Cell outer membrane</location>
        <topology evidence="1 10">Multi-pass membrane protein</topology>
    </subcellularLocation>
</comment>
<keyword evidence="4 10" id="KW-0812">Transmembrane</keyword>
<dbReference type="Pfam" id="PF07715">
    <property type="entry name" value="Plug"/>
    <property type="match status" value="1"/>
</dbReference>
<evidence type="ECO:0000256" key="9">
    <source>
        <dbReference type="ARBA" id="ARBA00023237"/>
    </source>
</evidence>
<dbReference type="InterPro" id="IPR039426">
    <property type="entry name" value="TonB-dep_rcpt-like"/>
</dbReference>
<dbReference type="PROSITE" id="PS52016">
    <property type="entry name" value="TONB_DEPENDENT_REC_3"/>
    <property type="match status" value="1"/>
</dbReference>
<dbReference type="SUPFAM" id="SSF56935">
    <property type="entry name" value="Porins"/>
    <property type="match status" value="1"/>
</dbReference>
<protein>
    <submittedName>
        <fullName evidence="15">TonB-dependent receptor</fullName>
    </submittedName>
</protein>
<comment type="similarity">
    <text evidence="10 11">Belongs to the TonB-dependent receptor family.</text>
</comment>
<evidence type="ECO:0000256" key="12">
    <source>
        <dbReference type="SAM" id="SignalP"/>
    </source>
</evidence>
<organism evidence="15 16">
    <name type="scientific">Marivirga salinarum</name>
    <dbReference type="NCBI Taxonomy" id="3059078"/>
    <lineage>
        <taxon>Bacteria</taxon>
        <taxon>Pseudomonadati</taxon>
        <taxon>Bacteroidota</taxon>
        <taxon>Cytophagia</taxon>
        <taxon>Cytophagales</taxon>
        <taxon>Marivirgaceae</taxon>
        <taxon>Marivirga</taxon>
    </lineage>
</organism>
<evidence type="ECO:0000259" key="13">
    <source>
        <dbReference type="Pfam" id="PF00593"/>
    </source>
</evidence>
<feature type="signal peptide" evidence="12">
    <location>
        <begin position="1"/>
        <end position="20"/>
    </location>
</feature>
<evidence type="ECO:0000256" key="5">
    <source>
        <dbReference type="ARBA" id="ARBA00022729"/>
    </source>
</evidence>
<keyword evidence="6 11" id="KW-0798">TonB box</keyword>
<dbReference type="InterPro" id="IPR037066">
    <property type="entry name" value="Plug_dom_sf"/>
</dbReference>
<evidence type="ECO:0000256" key="8">
    <source>
        <dbReference type="ARBA" id="ARBA00023170"/>
    </source>
</evidence>
<dbReference type="GO" id="GO:0044718">
    <property type="term" value="P:siderophore transmembrane transport"/>
    <property type="evidence" value="ECO:0007669"/>
    <property type="project" value="TreeGrafter"/>
</dbReference>
<evidence type="ECO:0000313" key="15">
    <source>
        <dbReference type="EMBL" id="WMN12050.1"/>
    </source>
</evidence>
<evidence type="ECO:0000256" key="4">
    <source>
        <dbReference type="ARBA" id="ARBA00022692"/>
    </source>
</evidence>
<dbReference type="KEGG" id="msaa:QYS49_32220"/>
<evidence type="ECO:0000256" key="10">
    <source>
        <dbReference type="PROSITE-ProRule" id="PRU01360"/>
    </source>
</evidence>
<dbReference type="Gene3D" id="2.40.170.20">
    <property type="entry name" value="TonB-dependent receptor, beta-barrel domain"/>
    <property type="match status" value="1"/>
</dbReference>
<evidence type="ECO:0000313" key="16">
    <source>
        <dbReference type="Proteomes" id="UP001230496"/>
    </source>
</evidence>
<dbReference type="Pfam" id="PF00593">
    <property type="entry name" value="TonB_dep_Rec_b-barrel"/>
    <property type="match status" value="1"/>
</dbReference>
<feature type="chain" id="PRO_5041414369" evidence="12">
    <location>
        <begin position="21"/>
        <end position="675"/>
    </location>
</feature>
<feature type="domain" description="TonB-dependent receptor-like beta-barrel" evidence="13">
    <location>
        <begin position="218"/>
        <end position="640"/>
    </location>
</feature>
<sequence length="675" mass="76725">MHKFLIVFACILNLVSFSNAQEIKNDSILEVVTVTGFSKGEQINKQSAPIAYLSPKELEKFSPHDPVMAWNTLPGVNLEQRAIASYRVSIRGSSIRSPFGVRDVKVYWNGLPFTEANGSTALNLLSNTQMQELEVVKGPAGSLFGAGLGGVMQISNFPSQQESPLQIQVSGGSYNQLNAGIKGQIESGKWTTFYAVDHQQNEGYRDHNELDRQNYQLSSRYQINENHQLDFHLLYNDLFYEIPGGLTAEQFTEDPTQARAGSAPQNSSIDQRTVFYGVGYTSFFGENLSQSTHIAGTYTWFQNPFILDYKEDQNREVALRHQWTYDMNVDAIDWQWDAGLEWQYADNSANNYGNVDGQKDTIRFVDDLNIDRKFFFLQTQIGYEKWELTVGLSSNLLEYDVNRRVNAITEPFKFNRNFDNELIPRIALKHQWSSSNMTFASLSEGFSSPTLDEIRTNEGSINRNLQAEKGRTYEIGHKYYGKRVQLDATFFYSALRETITSYTNEDGVSLFRNAGATNQTGTEWGVNANWYDNQQGFINQINSRTSYNFYQFTFDGYEDDGIDFSGNLLTGVPQHTFNQTLNIAMLKGLNLNLHYRFVSETPLTDDNEIFADPYHLLNANIDFKVPGSIKLNLFGGMENIFNTTYSLGNDLNAFGNRFFQPAPGRNFYLGAKWKL</sequence>
<dbReference type="GO" id="GO:0009279">
    <property type="term" value="C:cell outer membrane"/>
    <property type="evidence" value="ECO:0007669"/>
    <property type="project" value="UniProtKB-SubCell"/>
</dbReference>
<evidence type="ECO:0000256" key="3">
    <source>
        <dbReference type="ARBA" id="ARBA00022452"/>
    </source>
</evidence>
<evidence type="ECO:0000256" key="6">
    <source>
        <dbReference type="ARBA" id="ARBA00023077"/>
    </source>
</evidence>
<dbReference type="PANTHER" id="PTHR30069:SF29">
    <property type="entry name" value="HEMOGLOBIN AND HEMOGLOBIN-HAPTOGLOBIN-BINDING PROTEIN 1-RELATED"/>
    <property type="match status" value="1"/>
</dbReference>
<dbReference type="Proteomes" id="UP001230496">
    <property type="component" value="Chromosome"/>
</dbReference>
<dbReference type="Gene3D" id="2.170.130.10">
    <property type="entry name" value="TonB-dependent receptor, plug domain"/>
    <property type="match status" value="1"/>
</dbReference>
<keyword evidence="7 10" id="KW-0472">Membrane</keyword>
<dbReference type="EMBL" id="CP129971">
    <property type="protein sequence ID" value="WMN12050.1"/>
    <property type="molecule type" value="Genomic_DNA"/>
</dbReference>
<keyword evidence="9 10" id="KW-0998">Cell outer membrane</keyword>
<dbReference type="InterPro" id="IPR000531">
    <property type="entry name" value="Beta-barrel_TonB"/>
</dbReference>
<dbReference type="PANTHER" id="PTHR30069">
    <property type="entry name" value="TONB-DEPENDENT OUTER MEMBRANE RECEPTOR"/>
    <property type="match status" value="1"/>
</dbReference>
<evidence type="ECO:0000256" key="2">
    <source>
        <dbReference type="ARBA" id="ARBA00022448"/>
    </source>
</evidence>